<proteinExistence type="predicted"/>
<feature type="transmembrane region" description="Helical" evidence="10">
    <location>
        <begin position="421"/>
        <end position="443"/>
    </location>
</feature>
<dbReference type="GO" id="GO:0005886">
    <property type="term" value="C:plasma membrane"/>
    <property type="evidence" value="ECO:0007669"/>
    <property type="project" value="UniProtKB-SubCell"/>
</dbReference>
<feature type="transmembrane region" description="Helical" evidence="10">
    <location>
        <begin position="162"/>
        <end position="182"/>
    </location>
</feature>
<evidence type="ECO:0000256" key="3">
    <source>
        <dbReference type="ARBA" id="ARBA00022475"/>
    </source>
</evidence>
<evidence type="ECO:0000256" key="5">
    <source>
        <dbReference type="ARBA" id="ARBA00022692"/>
    </source>
</evidence>
<evidence type="ECO:0000313" key="12">
    <source>
        <dbReference type="Proteomes" id="UP000255036"/>
    </source>
</evidence>
<dbReference type="OrthoDB" id="9810952at2"/>
<feature type="transmembrane region" description="Helical" evidence="10">
    <location>
        <begin position="194"/>
        <end position="214"/>
    </location>
</feature>
<name>A0A371AXU2_9FIRM</name>
<keyword evidence="6" id="KW-0630">Potassium</keyword>
<keyword evidence="3" id="KW-1003">Cell membrane</keyword>
<keyword evidence="5 10" id="KW-0812">Transmembrane</keyword>
<keyword evidence="7 10" id="KW-1133">Transmembrane helix</keyword>
<dbReference type="EMBL" id="QRCT01000013">
    <property type="protein sequence ID" value="RDU24377.1"/>
    <property type="molecule type" value="Genomic_DNA"/>
</dbReference>
<dbReference type="InterPro" id="IPR003445">
    <property type="entry name" value="Cat_transpt"/>
</dbReference>
<keyword evidence="9 10" id="KW-0472">Membrane</keyword>
<dbReference type="RefSeq" id="WP_115481121.1">
    <property type="nucleotide sequence ID" value="NZ_QRCT01000013.1"/>
</dbReference>
<dbReference type="GO" id="GO:0015379">
    <property type="term" value="F:potassium:chloride symporter activity"/>
    <property type="evidence" value="ECO:0007669"/>
    <property type="project" value="InterPro"/>
</dbReference>
<evidence type="ECO:0000313" key="11">
    <source>
        <dbReference type="EMBL" id="RDU24377.1"/>
    </source>
</evidence>
<dbReference type="NCBIfam" id="TIGR00933">
    <property type="entry name" value="2a38"/>
    <property type="match status" value="1"/>
</dbReference>
<evidence type="ECO:0000256" key="8">
    <source>
        <dbReference type="ARBA" id="ARBA00023065"/>
    </source>
</evidence>
<feature type="transmembrane region" description="Helical" evidence="10">
    <location>
        <begin position="50"/>
        <end position="72"/>
    </location>
</feature>
<feature type="transmembrane region" description="Helical" evidence="10">
    <location>
        <begin position="243"/>
        <end position="262"/>
    </location>
</feature>
<dbReference type="Pfam" id="PF02386">
    <property type="entry name" value="TrkH"/>
    <property type="match status" value="1"/>
</dbReference>
<evidence type="ECO:0000256" key="2">
    <source>
        <dbReference type="ARBA" id="ARBA00022448"/>
    </source>
</evidence>
<feature type="transmembrane region" description="Helical" evidence="10">
    <location>
        <begin position="311"/>
        <end position="343"/>
    </location>
</feature>
<feature type="transmembrane region" description="Helical" evidence="10">
    <location>
        <begin position="18"/>
        <end position="38"/>
    </location>
</feature>
<comment type="caution">
    <text evidence="11">The sequence shown here is derived from an EMBL/GenBank/DDBJ whole genome shotgun (WGS) entry which is preliminary data.</text>
</comment>
<feature type="transmembrane region" description="Helical" evidence="10">
    <location>
        <begin position="363"/>
        <end position="385"/>
    </location>
</feature>
<accession>A0A371AXU2</accession>
<keyword evidence="12" id="KW-1185">Reference proteome</keyword>
<dbReference type="InterPro" id="IPR004772">
    <property type="entry name" value="TrkH"/>
</dbReference>
<dbReference type="AlphaFoldDB" id="A0A371AXU2"/>
<protein>
    <submittedName>
        <fullName evidence="11">Potassium transporter KtrB</fullName>
    </submittedName>
</protein>
<gene>
    <name evidence="11" type="ORF">DWV06_05225</name>
</gene>
<sequence length="462" mass="50717">MKEKLYRLVTRFSTTHTILMGFAVFILTGAFVLMLPISSASQTFTNPVDALFTSTTSVCVTGLVTVSTHSYWSFFGKVVILILIQFGGLGFMTCFTMLLLILRKRVTLKERLIIQDSLNEEGLSGLVKLVKRITKGTLIAEGLGAFFFSFQLIPDYGVLGGIWRAIFTSISAFCNAGIDLFGDNSMQAYVKNPIISIVTMLLIITGGIGFTVWWDISRIFRDWLKNHLGIKRNLQHLTLHTKVVLTVTLILIFSGALLIFVLEYNNEKTMADLNIFQKIMASFFQSITTRTAGFLTISQADMRTPSQVISIVLMFIGGSPAGTAGGIKTATLGVVILFIRSIVKGKERTEAFHRTIPIQNCERAMAILAISLFILISGTTVLTVLEPQMSFMDLFYEATSALATVGLSLGITGSLSVPSKLLIILLMYIGRIGPITMAIAFGIRRGKAQKGVKLPEERVMVG</sequence>
<keyword evidence="2" id="KW-0813">Transport</keyword>
<evidence type="ECO:0000256" key="6">
    <source>
        <dbReference type="ARBA" id="ARBA00022958"/>
    </source>
</evidence>
<dbReference type="PANTHER" id="PTHR32024">
    <property type="entry name" value="TRK SYSTEM POTASSIUM UPTAKE PROTEIN TRKG-RELATED"/>
    <property type="match status" value="1"/>
</dbReference>
<evidence type="ECO:0000256" key="4">
    <source>
        <dbReference type="ARBA" id="ARBA00022538"/>
    </source>
</evidence>
<dbReference type="Proteomes" id="UP000255036">
    <property type="component" value="Unassembled WGS sequence"/>
</dbReference>
<evidence type="ECO:0000256" key="1">
    <source>
        <dbReference type="ARBA" id="ARBA00004651"/>
    </source>
</evidence>
<evidence type="ECO:0000256" key="10">
    <source>
        <dbReference type="SAM" id="Phobius"/>
    </source>
</evidence>
<comment type="subcellular location">
    <subcellularLocation>
        <location evidence="1">Cell membrane</location>
        <topology evidence="1">Multi-pass membrane protein</topology>
    </subcellularLocation>
</comment>
<feature type="transmembrane region" description="Helical" evidence="10">
    <location>
        <begin position="78"/>
        <end position="102"/>
    </location>
</feature>
<evidence type="ECO:0000256" key="7">
    <source>
        <dbReference type="ARBA" id="ARBA00022989"/>
    </source>
</evidence>
<evidence type="ECO:0000256" key="9">
    <source>
        <dbReference type="ARBA" id="ARBA00023136"/>
    </source>
</evidence>
<organism evidence="11 12">
    <name type="scientific">Anaerosacchariphilus polymeriproducens</name>
    <dbReference type="NCBI Taxonomy" id="1812858"/>
    <lineage>
        <taxon>Bacteria</taxon>
        <taxon>Bacillati</taxon>
        <taxon>Bacillota</taxon>
        <taxon>Clostridia</taxon>
        <taxon>Lachnospirales</taxon>
        <taxon>Lachnospiraceae</taxon>
        <taxon>Anaerosacchariphilus</taxon>
    </lineage>
</organism>
<keyword evidence="4" id="KW-0633">Potassium transport</keyword>
<keyword evidence="8" id="KW-0406">Ion transport</keyword>
<dbReference type="PANTHER" id="PTHR32024:SF1">
    <property type="entry name" value="KTR SYSTEM POTASSIUM UPTAKE PROTEIN B"/>
    <property type="match status" value="1"/>
</dbReference>
<reference evidence="11 12" key="1">
    <citation type="submission" date="2018-07" db="EMBL/GenBank/DDBJ databases">
        <title>Anaerosacharophilus polymeroproducens gen. nov. sp. nov., an anaerobic bacterium isolated from salt field.</title>
        <authorList>
            <person name="Kim W."/>
            <person name="Yang S.-H."/>
            <person name="Oh J."/>
            <person name="Lee J.-H."/>
            <person name="Kwon K.K."/>
        </authorList>
    </citation>
    <scope>NUCLEOTIDE SEQUENCE [LARGE SCALE GENOMIC DNA]</scope>
    <source>
        <strain evidence="11 12">MCWD5</strain>
    </source>
</reference>